<feature type="transmembrane region" description="Helical" evidence="6">
    <location>
        <begin position="195"/>
        <end position="214"/>
    </location>
</feature>
<evidence type="ECO:0008006" key="10">
    <source>
        <dbReference type="Google" id="ProtNLM"/>
    </source>
</evidence>
<evidence type="ECO:0000256" key="2">
    <source>
        <dbReference type="ARBA" id="ARBA00022692"/>
    </source>
</evidence>
<evidence type="ECO:0000256" key="7">
    <source>
        <dbReference type="SAM" id="SignalP"/>
    </source>
</evidence>
<keyword evidence="4 6" id="KW-0472">Membrane</keyword>
<keyword evidence="2 6" id="KW-0812">Transmembrane</keyword>
<evidence type="ECO:0000256" key="1">
    <source>
        <dbReference type="ARBA" id="ARBA00004141"/>
    </source>
</evidence>
<reference evidence="8" key="1">
    <citation type="submission" date="2018-12" db="EMBL/GenBank/DDBJ databases">
        <authorList>
            <person name="Syme R.A."/>
            <person name="Farfan-Caceres L."/>
            <person name="Lichtenzveig J."/>
        </authorList>
    </citation>
    <scope>NUCLEOTIDE SEQUENCE</scope>
    <source>
        <strain evidence="8">Al4</strain>
    </source>
</reference>
<dbReference type="Pfam" id="PF04479">
    <property type="entry name" value="RTA1"/>
    <property type="match status" value="1"/>
</dbReference>
<dbReference type="InterPro" id="IPR007568">
    <property type="entry name" value="RTA1"/>
</dbReference>
<dbReference type="OrthoDB" id="5384040at2759"/>
<dbReference type="AlphaFoldDB" id="A0A8H7J5E1"/>
<feature type="signal peptide" evidence="7">
    <location>
        <begin position="1"/>
        <end position="19"/>
    </location>
</feature>
<evidence type="ECO:0000256" key="4">
    <source>
        <dbReference type="ARBA" id="ARBA00023136"/>
    </source>
</evidence>
<evidence type="ECO:0000256" key="6">
    <source>
        <dbReference type="SAM" id="Phobius"/>
    </source>
</evidence>
<comment type="caution">
    <text evidence="8">The sequence shown here is derived from an EMBL/GenBank/DDBJ whole genome shotgun (WGS) entry which is preliminary data.</text>
</comment>
<keyword evidence="9" id="KW-1185">Reference proteome</keyword>
<feature type="region of interest" description="Disordered" evidence="5">
    <location>
        <begin position="417"/>
        <end position="443"/>
    </location>
</feature>
<protein>
    <recommendedName>
        <fullName evidence="10">RTA1 domain-containing protein</fullName>
    </recommendedName>
</protein>
<dbReference type="EMBL" id="RZGK01000006">
    <property type="protein sequence ID" value="KAF9698430.1"/>
    <property type="molecule type" value="Genomic_DNA"/>
</dbReference>
<reference evidence="8" key="2">
    <citation type="submission" date="2020-09" db="EMBL/GenBank/DDBJ databases">
        <title>Reference genome assembly for Australian Ascochyta lentis isolate Al4.</title>
        <authorList>
            <person name="Lee R.C."/>
            <person name="Farfan-Caceres L.M."/>
            <person name="Debler J.W."/>
            <person name="Williams A.H."/>
            <person name="Henares B.M."/>
        </authorList>
    </citation>
    <scope>NUCLEOTIDE SEQUENCE</scope>
    <source>
        <strain evidence="8">Al4</strain>
    </source>
</reference>
<organism evidence="8 9">
    <name type="scientific">Ascochyta lentis</name>
    <dbReference type="NCBI Taxonomy" id="205686"/>
    <lineage>
        <taxon>Eukaryota</taxon>
        <taxon>Fungi</taxon>
        <taxon>Dikarya</taxon>
        <taxon>Ascomycota</taxon>
        <taxon>Pezizomycotina</taxon>
        <taxon>Dothideomycetes</taxon>
        <taxon>Pleosporomycetidae</taxon>
        <taxon>Pleosporales</taxon>
        <taxon>Pleosporineae</taxon>
        <taxon>Didymellaceae</taxon>
        <taxon>Ascochyta</taxon>
    </lineage>
</organism>
<evidence type="ECO:0000313" key="8">
    <source>
        <dbReference type="EMBL" id="KAF9698430.1"/>
    </source>
</evidence>
<comment type="subcellular location">
    <subcellularLocation>
        <location evidence="1">Membrane</location>
        <topology evidence="1">Multi-pass membrane protein</topology>
    </subcellularLocation>
</comment>
<dbReference type="GO" id="GO:0016020">
    <property type="term" value="C:membrane"/>
    <property type="evidence" value="ECO:0007669"/>
    <property type="project" value="UniProtKB-SubCell"/>
</dbReference>
<accession>A0A8H7J5E1</accession>
<feature type="region of interest" description="Disordered" evidence="5">
    <location>
        <begin position="377"/>
        <end position="404"/>
    </location>
</feature>
<name>A0A8H7J5E1_9PLEO</name>
<dbReference type="Proteomes" id="UP000651452">
    <property type="component" value="Unassembled WGS sequence"/>
</dbReference>
<feature type="transmembrane region" description="Helical" evidence="6">
    <location>
        <begin position="274"/>
        <end position="296"/>
    </location>
</feature>
<keyword evidence="7" id="KW-0732">Signal</keyword>
<dbReference type="PANTHER" id="PTHR31465:SF15">
    <property type="entry name" value="LIPID TRANSPORTER ATNI-RELATED"/>
    <property type="match status" value="1"/>
</dbReference>
<evidence type="ECO:0000313" key="9">
    <source>
        <dbReference type="Proteomes" id="UP000651452"/>
    </source>
</evidence>
<feature type="transmembrane region" description="Helical" evidence="6">
    <location>
        <begin position="234"/>
        <end position="253"/>
    </location>
</feature>
<evidence type="ECO:0000256" key="5">
    <source>
        <dbReference type="SAM" id="MobiDB-lite"/>
    </source>
</evidence>
<proteinExistence type="predicted"/>
<feature type="transmembrane region" description="Helical" evidence="6">
    <location>
        <begin position="110"/>
        <end position="133"/>
    </location>
</feature>
<dbReference type="PANTHER" id="PTHR31465">
    <property type="entry name" value="PROTEIN RTA1-RELATED"/>
    <property type="match status" value="1"/>
</dbReference>
<gene>
    <name evidence="8" type="ORF">EKO04_003859</name>
</gene>
<evidence type="ECO:0000256" key="3">
    <source>
        <dbReference type="ARBA" id="ARBA00022989"/>
    </source>
</evidence>
<keyword evidence="3 6" id="KW-1133">Transmembrane helix</keyword>
<feature type="chain" id="PRO_5034731229" description="RTA1 domain-containing protein" evidence="7">
    <location>
        <begin position="20"/>
        <end position="443"/>
    </location>
</feature>
<sequence length="443" mass="48385">MRFSLPLLSALLLPYRSAASPTPNPSPILSARVSITSPSFVTAPPPPPRDDKFAPSIPPLSLDLPALSIAAPSIPSLSLNLPPQICTPGFISYATPRLDGYVPADSCNALWVYFPNFAAAVAFCILFGILTIAHLSQAVLYRNGFCWQSSGIATVAQILVLVAPIWVNAFAYMVFARIVHFYSPTHKVWLFSPSILALIFVTLDIISFVIQLIGGGMAGPGASADSQKMGLNTYMGGIGTQEGFIVLFLGLVIKFHRDQLRAERFGRLAADKVAGWKWMIWALYGCLLAITIRIVYRFAEFSAGLGASNPLPSNEPLLYVLESTPMWLAIFAWNIIHPGRFIHGEDAKMPPSWLSRHLCCCCRKRRCDECNGKLGHTGSHHQRVAGDSELEDNQEMHPNRKSHRGLAAAAPVNVFLDAPSRGSTPNGSAREQLRLRPLQNNSL</sequence>